<organism evidence="1 2">
    <name type="scientific">Elysia marginata</name>
    <dbReference type="NCBI Taxonomy" id="1093978"/>
    <lineage>
        <taxon>Eukaryota</taxon>
        <taxon>Metazoa</taxon>
        <taxon>Spiralia</taxon>
        <taxon>Lophotrochozoa</taxon>
        <taxon>Mollusca</taxon>
        <taxon>Gastropoda</taxon>
        <taxon>Heterobranchia</taxon>
        <taxon>Euthyneura</taxon>
        <taxon>Panpulmonata</taxon>
        <taxon>Sacoglossa</taxon>
        <taxon>Placobranchoidea</taxon>
        <taxon>Plakobranchidae</taxon>
        <taxon>Elysia</taxon>
    </lineage>
</organism>
<proteinExistence type="predicted"/>
<dbReference type="EMBL" id="BMAT01000937">
    <property type="protein sequence ID" value="GFR76680.1"/>
    <property type="molecule type" value="Genomic_DNA"/>
</dbReference>
<keyword evidence="2" id="KW-1185">Reference proteome</keyword>
<accession>A0AAV4FV74</accession>
<evidence type="ECO:0000313" key="1">
    <source>
        <dbReference type="EMBL" id="GFR76680.1"/>
    </source>
</evidence>
<reference evidence="1 2" key="1">
    <citation type="journal article" date="2021" name="Elife">
        <title>Chloroplast acquisition without the gene transfer in kleptoplastic sea slugs, Plakobranchus ocellatus.</title>
        <authorList>
            <person name="Maeda T."/>
            <person name="Takahashi S."/>
            <person name="Yoshida T."/>
            <person name="Shimamura S."/>
            <person name="Takaki Y."/>
            <person name="Nagai Y."/>
            <person name="Toyoda A."/>
            <person name="Suzuki Y."/>
            <person name="Arimoto A."/>
            <person name="Ishii H."/>
            <person name="Satoh N."/>
            <person name="Nishiyama T."/>
            <person name="Hasebe M."/>
            <person name="Maruyama T."/>
            <person name="Minagawa J."/>
            <person name="Obokata J."/>
            <person name="Shigenobu S."/>
        </authorList>
    </citation>
    <scope>NUCLEOTIDE SEQUENCE [LARGE SCALE GENOMIC DNA]</scope>
</reference>
<sequence length="154" mass="17662">MKIVLAYIGRISVRKYGKAYGLAALLSEQLSFWTTRKPDQPSPAEILMGRKLRTLLRTVITPMEKVNKHLVADRLKKHAQYYNVHTREQTSLQPDAAVRYGEIEVLPSTQDEVATNPPPQHTTSPALLRHKQWFLIPLTCSYEGHNNFLKQRLS</sequence>
<name>A0AAV4FV74_9GAST</name>
<comment type="caution">
    <text evidence="1">The sequence shown here is derived from an EMBL/GenBank/DDBJ whole genome shotgun (WGS) entry which is preliminary data.</text>
</comment>
<gene>
    <name evidence="1" type="ORF">ElyMa_000489000</name>
</gene>
<dbReference type="AlphaFoldDB" id="A0AAV4FV74"/>
<evidence type="ECO:0000313" key="2">
    <source>
        <dbReference type="Proteomes" id="UP000762676"/>
    </source>
</evidence>
<dbReference type="Proteomes" id="UP000762676">
    <property type="component" value="Unassembled WGS sequence"/>
</dbReference>
<protein>
    <submittedName>
        <fullName evidence="1">Uncharacterized protein</fullName>
    </submittedName>
</protein>